<dbReference type="AlphaFoldDB" id="A0AA41CFF4"/>
<evidence type="ECO:0000313" key="7">
    <source>
        <dbReference type="Proteomes" id="UP000634179"/>
    </source>
</evidence>
<proteinExistence type="inferred from homology"/>
<evidence type="ECO:0000256" key="3">
    <source>
        <dbReference type="ARBA" id="ARBA00023125"/>
    </source>
</evidence>
<protein>
    <recommendedName>
        <fullName evidence="5">Tyr recombinase domain-containing protein</fullName>
    </recommendedName>
</protein>
<name>A0AA41CFF4_STEMA</name>
<dbReference type="Gene3D" id="1.10.443.10">
    <property type="entry name" value="Intergrase catalytic core"/>
    <property type="match status" value="1"/>
</dbReference>
<dbReference type="InterPro" id="IPR050808">
    <property type="entry name" value="Phage_Integrase"/>
</dbReference>
<evidence type="ECO:0000313" key="6">
    <source>
        <dbReference type="EMBL" id="MBH1790552.1"/>
    </source>
</evidence>
<dbReference type="PANTHER" id="PTHR30629">
    <property type="entry name" value="PROPHAGE INTEGRASE"/>
    <property type="match status" value="1"/>
</dbReference>
<dbReference type="GO" id="GO:0006310">
    <property type="term" value="P:DNA recombination"/>
    <property type="evidence" value="ECO:0007669"/>
    <property type="project" value="UniProtKB-KW"/>
</dbReference>
<gene>
    <name evidence="6" type="ORF">I5V89_11775</name>
</gene>
<organism evidence="6 7">
    <name type="scientific">Stenotrophomonas maltophilia</name>
    <name type="common">Pseudomonas maltophilia</name>
    <name type="synonym">Xanthomonas maltophilia</name>
    <dbReference type="NCBI Taxonomy" id="40324"/>
    <lineage>
        <taxon>Bacteria</taxon>
        <taxon>Pseudomonadati</taxon>
        <taxon>Pseudomonadota</taxon>
        <taxon>Gammaproteobacteria</taxon>
        <taxon>Lysobacterales</taxon>
        <taxon>Lysobacteraceae</taxon>
        <taxon>Stenotrophomonas</taxon>
        <taxon>Stenotrophomonas maltophilia group</taxon>
    </lineage>
</organism>
<keyword evidence="2" id="KW-0229">DNA integration</keyword>
<dbReference type="GO" id="GO:0015074">
    <property type="term" value="P:DNA integration"/>
    <property type="evidence" value="ECO:0007669"/>
    <property type="project" value="UniProtKB-KW"/>
</dbReference>
<dbReference type="Proteomes" id="UP000634179">
    <property type="component" value="Unassembled WGS sequence"/>
</dbReference>
<reference evidence="6" key="1">
    <citation type="submission" date="2020-11" db="EMBL/GenBank/DDBJ databases">
        <title>Enhanced detection system for hospital associated transmission using whole genome sequencing surveillance.</title>
        <authorList>
            <person name="Harrison L.H."/>
            <person name="Van Tyne D."/>
            <person name="Marsh J.W."/>
            <person name="Griffith M.P."/>
            <person name="Snyder D.J."/>
            <person name="Cooper V.S."/>
            <person name="Mustapha M."/>
        </authorList>
    </citation>
    <scope>NUCLEOTIDE SEQUENCE</scope>
    <source>
        <strain evidence="6">STEN00053</strain>
    </source>
</reference>
<dbReference type="EMBL" id="JADUOV010000007">
    <property type="protein sequence ID" value="MBH1790552.1"/>
    <property type="molecule type" value="Genomic_DNA"/>
</dbReference>
<evidence type="ECO:0000259" key="5">
    <source>
        <dbReference type="PROSITE" id="PS51898"/>
    </source>
</evidence>
<feature type="domain" description="Tyr recombinase" evidence="5">
    <location>
        <begin position="229"/>
        <end position="426"/>
    </location>
</feature>
<dbReference type="GO" id="GO:0003677">
    <property type="term" value="F:DNA binding"/>
    <property type="evidence" value="ECO:0007669"/>
    <property type="project" value="UniProtKB-KW"/>
</dbReference>
<evidence type="ECO:0000256" key="4">
    <source>
        <dbReference type="ARBA" id="ARBA00023172"/>
    </source>
</evidence>
<accession>A0AA41CFF4</accession>
<keyword evidence="3" id="KW-0238">DNA-binding</keyword>
<dbReference type="PANTHER" id="PTHR30629:SF2">
    <property type="entry name" value="PROPHAGE INTEGRASE INTS-RELATED"/>
    <property type="match status" value="1"/>
</dbReference>
<dbReference type="InterPro" id="IPR011010">
    <property type="entry name" value="DNA_brk_join_enz"/>
</dbReference>
<evidence type="ECO:0000256" key="2">
    <source>
        <dbReference type="ARBA" id="ARBA00022908"/>
    </source>
</evidence>
<comment type="similarity">
    <text evidence="1">Belongs to the 'phage' integrase family.</text>
</comment>
<dbReference type="InterPro" id="IPR002104">
    <property type="entry name" value="Integrase_catalytic"/>
</dbReference>
<dbReference type="InterPro" id="IPR013762">
    <property type="entry name" value="Integrase-like_cat_sf"/>
</dbReference>
<dbReference type="InterPro" id="IPR010998">
    <property type="entry name" value="Integrase_recombinase_N"/>
</dbReference>
<evidence type="ECO:0000256" key="1">
    <source>
        <dbReference type="ARBA" id="ARBA00008857"/>
    </source>
</evidence>
<dbReference type="Gene3D" id="1.10.150.130">
    <property type="match status" value="1"/>
</dbReference>
<dbReference type="PROSITE" id="PS51898">
    <property type="entry name" value="TYR_RECOMBINASE"/>
    <property type="match status" value="1"/>
</dbReference>
<dbReference type="SUPFAM" id="SSF56349">
    <property type="entry name" value="DNA breaking-rejoining enzymes"/>
    <property type="match status" value="1"/>
</dbReference>
<keyword evidence="4" id="KW-0233">DNA recombination</keyword>
<comment type="caution">
    <text evidence="6">The sequence shown here is derived from an EMBL/GenBank/DDBJ whole genome shotgun (WGS) entry which is preliminary data.</text>
</comment>
<sequence>MKGMLTAKGLAALPAGEWASDPAPRGAGCLDVRKLAGGQLRYYYRYTKANGQRDRLLIGTGLALSAAREAAAALSRRYQAGDRDLRDAIAAEAAAAESAKADALAESTRRSGATLGALMTAYAHSLEDAGKVSAAATRASIKRHIEEPWPALWARPASELELDDLLPILSRMVRAKKLREGGKIRSYLRAAYAAAIAAKQDAAAPDALRALNVSRNPARDLATLDSGQPRDRVLSVSELRSYWRRIEAMPGRHGALLRFHLLTGGQRIAQLMRLKWSDHDHDADTGTGSVRLLDIKGRRRLPRVHLVPLLPRMAADLATLRGDNDGDGDGDGARPHLFSLTAGKTPATYDEFRGIMDPVVANMVAAEELASPFTPGDLRRTVETRLAALGLSEEVRGHLQSHGLSGVQKRHYNFFEYDAEKRAAVEALLELLTGAGATVVPIRKSARS</sequence>